<dbReference type="Pfam" id="PF00067">
    <property type="entry name" value="p450"/>
    <property type="match status" value="1"/>
</dbReference>
<sequence length="504" mass="58915">MLTVQFLFLIVVLILIARYGKEIKQKIAEKWRFVRLVNKLPGPTILEMLGEILRFKMNSEQFTYQMEAIFRKYAYQHDHGIVCLWFGLKPMLFLGRSTSAKVILENTKLTTKSDDYDIFKRLVGNGLLSASGQTWFKARRMLTPAFHFNILRKHVENMLEKLDKHCDTNETFDLLPYLRRYGMDIISETAMGISIDAQNCCNNDEYYEAVEIVFNLMWARIRYPWYWFALIRWLTGFDKKLDYYCNVCKKLTSQIIAEKKKEWDAMDNQPSIDDLTASGKKQLTFMELLFSVRDQYNLTDEDIRSQVDMFMVAGSDSVSAQIGFNLFALGHRPHYQEKVYEEIKRVLGDTMHDITMDDVAELKYLFQCICETGRITPNIVIMARKIDIELELCGYTIPAGINCIISPFSIMRDPKHYDNPEEYDPEHFAPDKVKNRDPFAFVPFSAGIRNCIGSKFANLELVVTLAHILRRYRVISMLPEEQNRPIPEFTLKPSKGFPIRLERR</sequence>
<dbReference type="InterPro" id="IPR050196">
    <property type="entry name" value="Cytochrome_P450_Monoox"/>
</dbReference>
<comment type="similarity">
    <text evidence="2 7">Belongs to the cytochrome P450 family.</text>
</comment>
<dbReference type="AlphaFoldDB" id="A0A0R3S438"/>
<dbReference type="InterPro" id="IPR002401">
    <property type="entry name" value="Cyt_P450_E_grp-I"/>
</dbReference>
<dbReference type="PRINTS" id="PR00463">
    <property type="entry name" value="EP450I"/>
</dbReference>
<protein>
    <submittedName>
        <fullName evidence="10">Cytochrome P450</fullName>
    </submittedName>
</protein>
<keyword evidence="7" id="KW-0560">Oxidoreductase</keyword>
<evidence type="ECO:0000313" key="10">
    <source>
        <dbReference type="WBParaSite" id="EEL_0000954501-mRNA-1"/>
    </source>
</evidence>
<reference evidence="10" key="1">
    <citation type="submission" date="2017-02" db="UniProtKB">
        <authorList>
            <consortium name="WormBaseParasite"/>
        </authorList>
    </citation>
    <scope>IDENTIFICATION</scope>
</reference>
<evidence type="ECO:0000256" key="5">
    <source>
        <dbReference type="ARBA" id="ARBA00023033"/>
    </source>
</evidence>
<dbReference type="Gene3D" id="1.10.630.10">
    <property type="entry name" value="Cytochrome P450"/>
    <property type="match status" value="1"/>
</dbReference>
<accession>A0A0R3S438</accession>
<keyword evidence="9" id="KW-1185">Reference proteome</keyword>
<dbReference type="WBParaSite" id="EEL_0000954501-mRNA-1">
    <property type="protein sequence ID" value="EEL_0000954501-mRNA-1"/>
    <property type="gene ID" value="EEL_0000954501"/>
</dbReference>
<evidence type="ECO:0000256" key="6">
    <source>
        <dbReference type="PIRSR" id="PIRSR602401-1"/>
    </source>
</evidence>
<dbReference type="SUPFAM" id="SSF48264">
    <property type="entry name" value="Cytochrome P450"/>
    <property type="match status" value="1"/>
</dbReference>
<evidence type="ECO:0000256" key="2">
    <source>
        <dbReference type="ARBA" id="ARBA00010617"/>
    </source>
</evidence>
<dbReference type="InterPro" id="IPR017972">
    <property type="entry name" value="Cyt_P450_CS"/>
</dbReference>
<dbReference type="PROSITE" id="PS00086">
    <property type="entry name" value="CYTOCHROME_P450"/>
    <property type="match status" value="1"/>
</dbReference>
<feature type="binding site" description="axial binding residue" evidence="6">
    <location>
        <position position="451"/>
    </location>
    <ligand>
        <name>heme</name>
        <dbReference type="ChEBI" id="CHEBI:30413"/>
    </ligand>
    <ligandPart>
        <name>Fe</name>
        <dbReference type="ChEBI" id="CHEBI:18248"/>
    </ligandPart>
</feature>
<dbReference type="Proteomes" id="UP000050640">
    <property type="component" value="Unplaced"/>
</dbReference>
<dbReference type="GO" id="GO:0005506">
    <property type="term" value="F:iron ion binding"/>
    <property type="evidence" value="ECO:0007669"/>
    <property type="project" value="InterPro"/>
</dbReference>
<keyword evidence="5 7" id="KW-0503">Monooxygenase</keyword>
<dbReference type="CDD" id="cd20628">
    <property type="entry name" value="CYP4"/>
    <property type="match status" value="1"/>
</dbReference>
<dbReference type="STRING" id="1147741.A0A0R3S438"/>
<proteinExistence type="inferred from homology"/>
<evidence type="ECO:0000256" key="4">
    <source>
        <dbReference type="ARBA" id="ARBA00023004"/>
    </source>
</evidence>
<feature type="signal peptide" evidence="8">
    <location>
        <begin position="1"/>
        <end position="22"/>
    </location>
</feature>
<dbReference type="GO" id="GO:0004497">
    <property type="term" value="F:monooxygenase activity"/>
    <property type="evidence" value="ECO:0007669"/>
    <property type="project" value="UniProtKB-KW"/>
</dbReference>
<comment type="cofactor">
    <cofactor evidence="1 6">
        <name>heme</name>
        <dbReference type="ChEBI" id="CHEBI:30413"/>
    </cofactor>
</comment>
<dbReference type="GO" id="GO:0016705">
    <property type="term" value="F:oxidoreductase activity, acting on paired donors, with incorporation or reduction of molecular oxygen"/>
    <property type="evidence" value="ECO:0007669"/>
    <property type="project" value="InterPro"/>
</dbReference>
<evidence type="ECO:0000256" key="1">
    <source>
        <dbReference type="ARBA" id="ARBA00001971"/>
    </source>
</evidence>
<dbReference type="PANTHER" id="PTHR24291">
    <property type="entry name" value="CYTOCHROME P450 FAMILY 4"/>
    <property type="match status" value="1"/>
</dbReference>
<keyword evidence="8" id="KW-0732">Signal</keyword>
<keyword evidence="3 6" id="KW-0349">Heme</keyword>
<keyword evidence="6 7" id="KW-0479">Metal-binding</keyword>
<dbReference type="InterPro" id="IPR001128">
    <property type="entry name" value="Cyt_P450"/>
</dbReference>
<evidence type="ECO:0000256" key="8">
    <source>
        <dbReference type="SAM" id="SignalP"/>
    </source>
</evidence>
<evidence type="ECO:0000313" key="9">
    <source>
        <dbReference type="Proteomes" id="UP000050640"/>
    </source>
</evidence>
<feature type="chain" id="PRO_5006448002" evidence="8">
    <location>
        <begin position="23"/>
        <end position="504"/>
    </location>
</feature>
<dbReference type="InterPro" id="IPR036396">
    <property type="entry name" value="Cyt_P450_sf"/>
</dbReference>
<evidence type="ECO:0000256" key="7">
    <source>
        <dbReference type="RuleBase" id="RU000461"/>
    </source>
</evidence>
<dbReference type="GO" id="GO:0020037">
    <property type="term" value="F:heme binding"/>
    <property type="evidence" value="ECO:0007669"/>
    <property type="project" value="InterPro"/>
</dbReference>
<name>A0A0R3S438_9BILA</name>
<evidence type="ECO:0000256" key="3">
    <source>
        <dbReference type="ARBA" id="ARBA00022617"/>
    </source>
</evidence>
<dbReference type="PANTHER" id="PTHR24291:SF146">
    <property type="entry name" value="CYTOCHROME P450"/>
    <property type="match status" value="1"/>
</dbReference>
<keyword evidence="4 6" id="KW-0408">Iron</keyword>
<organism evidence="9 10">
    <name type="scientific">Elaeophora elaphi</name>
    <dbReference type="NCBI Taxonomy" id="1147741"/>
    <lineage>
        <taxon>Eukaryota</taxon>
        <taxon>Metazoa</taxon>
        <taxon>Ecdysozoa</taxon>
        <taxon>Nematoda</taxon>
        <taxon>Chromadorea</taxon>
        <taxon>Rhabditida</taxon>
        <taxon>Spirurina</taxon>
        <taxon>Spiruromorpha</taxon>
        <taxon>Filarioidea</taxon>
        <taxon>Onchocercidae</taxon>
        <taxon>Elaeophora</taxon>
    </lineage>
</organism>